<comment type="similarity">
    <text evidence="1 4">Belongs to the plant dirigent protein family.</text>
</comment>
<sequence>MGETNTGGRRGEGSSGLAGGEEKKIDGENGKYKGFGNATIASLQILGVLLLASLAQSKHSILHLTLYDHEFKGPTAEHNQTIYPVAGLPNVKWGFLQFGTLFIGTNILKETISFHSPTVGHLHGVVGVLSLDGFAIEASASVHFLEHGKYNGSTVEIKGVINQDQQVSEVAIVGGTKQFRFATGYMTFTGTPVVNATGHNVYKLDLYIRLDKKGNSPGIALQ</sequence>
<evidence type="ECO:0000256" key="2">
    <source>
        <dbReference type="ARBA" id="ARBA00011738"/>
    </source>
</evidence>
<protein>
    <recommendedName>
        <fullName evidence="4">Dirigent protein</fullName>
    </recommendedName>
</protein>
<reference evidence="7" key="1">
    <citation type="submission" date="2025-08" db="UniProtKB">
        <authorList>
            <consortium name="RefSeq"/>
        </authorList>
    </citation>
    <scope>IDENTIFICATION</scope>
    <source>
        <tissue evidence="7">Leaves</tissue>
    </source>
</reference>
<name>A0ABM4UFS8_COFAR</name>
<keyword evidence="6" id="KW-1185">Reference proteome</keyword>
<gene>
    <name evidence="7" type="primary">LOC140007319</name>
</gene>
<dbReference type="Proteomes" id="UP001652660">
    <property type="component" value="Chromosome 5c"/>
</dbReference>
<keyword evidence="3 4" id="KW-0964">Secreted</keyword>
<comment type="function">
    <text evidence="4">Dirigent proteins impart stereoselectivity on the phenoxy radical-coupling reaction, yielding optically active lignans from two molecules of coniferyl alcohol in the biosynthesis of lignans, flavonolignans, and alkaloids and thus plays a central role in plant secondary metabolism.</text>
</comment>
<proteinExistence type="inferred from homology"/>
<evidence type="ECO:0000313" key="6">
    <source>
        <dbReference type="Proteomes" id="UP001652660"/>
    </source>
</evidence>
<dbReference type="GeneID" id="140007319"/>
<evidence type="ECO:0000256" key="1">
    <source>
        <dbReference type="ARBA" id="ARBA00010746"/>
    </source>
</evidence>
<dbReference type="InterPro" id="IPR004265">
    <property type="entry name" value="Dirigent"/>
</dbReference>
<organism evidence="6 7">
    <name type="scientific">Coffea arabica</name>
    <name type="common">Arabian coffee</name>
    <dbReference type="NCBI Taxonomy" id="13443"/>
    <lineage>
        <taxon>Eukaryota</taxon>
        <taxon>Viridiplantae</taxon>
        <taxon>Streptophyta</taxon>
        <taxon>Embryophyta</taxon>
        <taxon>Tracheophyta</taxon>
        <taxon>Spermatophyta</taxon>
        <taxon>Magnoliopsida</taxon>
        <taxon>eudicotyledons</taxon>
        <taxon>Gunneridae</taxon>
        <taxon>Pentapetalae</taxon>
        <taxon>asterids</taxon>
        <taxon>lamiids</taxon>
        <taxon>Gentianales</taxon>
        <taxon>Rubiaceae</taxon>
        <taxon>Ixoroideae</taxon>
        <taxon>Gardenieae complex</taxon>
        <taxon>Bertiereae - Coffeeae clade</taxon>
        <taxon>Coffeeae</taxon>
        <taxon>Coffea</taxon>
    </lineage>
</organism>
<accession>A0ABM4UFS8</accession>
<dbReference type="RefSeq" id="XP_071906150.1">
    <property type="nucleotide sequence ID" value="XM_072050049.1"/>
</dbReference>
<evidence type="ECO:0000313" key="7">
    <source>
        <dbReference type="RefSeq" id="XP_071906150.1"/>
    </source>
</evidence>
<keyword evidence="4" id="KW-0052">Apoplast</keyword>
<dbReference type="InterPro" id="IPR044859">
    <property type="entry name" value="Allene_oxi_cyc_Dirigent"/>
</dbReference>
<dbReference type="Gene3D" id="2.40.480.10">
    <property type="entry name" value="Allene oxide cyclase-like"/>
    <property type="match status" value="1"/>
</dbReference>
<evidence type="ECO:0000256" key="4">
    <source>
        <dbReference type="RuleBase" id="RU363099"/>
    </source>
</evidence>
<comment type="subcellular location">
    <subcellularLocation>
        <location evidence="4">Secreted</location>
        <location evidence="4">Extracellular space</location>
        <location evidence="4">Apoplast</location>
    </subcellularLocation>
</comment>
<feature type="region of interest" description="Disordered" evidence="5">
    <location>
        <begin position="1"/>
        <end position="24"/>
    </location>
</feature>
<evidence type="ECO:0000256" key="5">
    <source>
        <dbReference type="SAM" id="MobiDB-lite"/>
    </source>
</evidence>
<dbReference type="Pfam" id="PF03018">
    <property type="entry name" value="Dirigent"/>
    <property type="match status" value="1"/>
</dbReference>
<comment type="subunit">
    <text evidence="2 4">Homodimer.</text>
</comment>
<dbReference type="PANTHER" id="PTHR21495">
    <property type="entry name" value="NUCLEOPORIN-RELATED"/>
    <property type="match status" value="1"/>
</dbReference>
<evidence type="ECO:0000256" key="3">
    <source>
        <dbReference type="ARBA" id="ARBA00022525"/>
    </source>
</evidence>